<dbReference type="RefSeq" id="WP_168608663.1">
    <property type="nucleotide sequence ID" value="NZ_JAAZQD010000002.1"/>
</dbReference>
<reference evidence="1 2" key="1">
    <citation type="journal article" date="2017" name="Int. J. Syst. Evol. Microbiol.">
        <title>Oleiagrimonas citrea sp. nov., a marine bacterium isolated from tidal flat sediment and emended description of the genus Oleiagrimonas Fang et al. 2015 and Oleiagrimonas soli.</title>
        <authorList>
            <person name="Yang S.H."/>
            <person name="Seo H.S."/>
            <person name="Seong C.N."/>
            <person name="Kwon K.K."/>
        </authorList>
    </citation>
    <scope>NUCLEOTIDE SEQUENCE [LARGE SCALE GENOMIC DNA]</scope>
    <source>
        <strain evidence="1 2">MEBiC09124</strain>
    </source>
</reference>
<sequence>MPCNISYACLDCRKAFKRPVHLQNMPEHAPCPECGGPMHDFGRHFKAPRQDDIKQWKKVRFLIEHGFRFQKIRTGPGHHDTVPYPDTLEEARTFVVTYRRFASPASVADDAD</sequence>
<dbReference type="AlphaFoldDB" id="A0A846ZLH0"/>
<evidence type="ECO:0000313" key="1">
    <source>
        <dbReference type="EMBL" id="NKZ38301.1"/>
    </source>
</evidence>
<dbReference type="EMBL" id="JAAZQD010000002">
    <property type="protein sequence ID" value="NKZ38301.1"/>
    <property type="molecule type" value="Genomic_DNA"/>
</dbReference>
<comment type="caution">
    <text evidence="1">The sequence shown here is derived from an EMBL/GenBank/DDBJ whole genome shotgun (WGS) entry which is preliminary data.</text>
</comment>
<gene>
    <name evidence="1" type="ORF">HF690_04935</name>
</gene>
<organism evidence="1 2">
    <name type="scientific">Oleiagrimonas citrea</name>
    <dbReference type="NCBI Taxonomy" id="1665687"/>
    <lineage>
        <taxon>Bacteria</taxon>
        <taxon>Pseudomonadati</taxon>
        <taxon>Pseudomonadota</taxon>
        <taxon>Gammaproteobacteria</taxon>
        <taxon>Lysobacterales</taxon>
        <taxon>Rhodanobacteraceae</taxon>
        <taxon>Oleiagrimonas</taxon>
    </lineage>
</organism>
<proteinExistence type="predicted"/>
<protein>
    <submittedName>
        <fullName evidence="1">Uncharacterized protein</fullName>
    </submittedName>
</protein>
<dbReference type="Proteomes" id="UP000541636">
    <property type="component" value="Unassembled WGS sequence"/>
</dbReference>
<accession>A0A846ZLH0</accession>
<name>A0A846ZLH0_9GAMM</name>
<evidence type="ECO:0000313" key="2">
    <source>
        <dbReference type="Proteomes" id="UP000541636"/>
    </source>
</evidence>
<keyword evidence="2" id="KW-1185">Reference proteome</keyword>